<keyword evidence="8" id="KW-0119">Carbohydrate metabolism</keyword>
<proteinExistence type="inferred from homology"/>
<dbReference type="PANTHER" id="PTHR42655:SF1">
    <property type="entry name" value="GLYCOGEN PHOSPHORYLASE"/>
    <property type="match status" value="1"/>
</dbReference>
<dbReference type="InterPro" id="IPR000811">
    <property type="entry name" value="Glyco_trans_35"/>
</dbReference>
<dbReference type="GO" id="GO:0008184">
    <property type="term" value="F:glycogen phosphorylase activity"/>
    <property type="evidence" value="ECO:0007669"/>
    <property type="project" value="InterPro"/>
</dbReference>
<keyword evidence="7" id="KW-0663">Pyridoxal phosphate</keyword>
<dbReference type="InterPro" id="IPR052182">
    <property type="entry name" value="Glycogen/Maltodextrin_Phosph"/>
</dbReference>
<evidence type="ECO:0000256" key="2">
    <source>
        <dbReference type="ARBA" id="ARBA00001933"/>
    </source>
</evidence>
<evidence type="ECO:0000256" key="5">
    <source>
        <dbReference type="ARBA" id="ARBA00022676"/>
    </source>
</evidence>
<dbReference type="Pfam" id="PF00343">
    <property type="entry name" value="Phosphorylase"/>
    <property type="match status" value="1"/>
</dbReference>
<dbReference type="Gene3D" id="3.40.50.2000">
    <property type="entry name" value="Glycogen Phosphorylase B"/>
    <property type="match status" value="3"/>
</dbReference>
<evidence type="ECO:0000313" key="10">
    <source>
        <dbReference type="EMBL" id="CDR35277.1"/>
    </source>
</evidence>
<dbReference type="EMBL" id="LK031773">
    <property type="protein sequence ID" value="CDR35277.1"/>
    <property type="molecule type" value="Genomic_DNA"/>
</dbReference>
<dbReference type="InterPro" id="IPR035090">
    <property type="entry name" value="Pyridoxal_P_attach_site"/>
</dbReference>
<comment type="similarity">
    <text evidence="3">Belongs to the glycogen phosphorylase family.</text>
</comment>
<reference evidence="10" key="2">
    <citation type="submission" date="2014-09" db="EMBL/GenBank/DDBJ databases">
        <title>Criblamydia sequanensis harbors a mega-plasmid encoding arsenite resistance.</title>
        <authorList>
            <person name="Bertelli C."/>
            <person name="Goesmann A."/>
            <person name="Greub G."/>
        </authorList>
    </citation>
    <scope>NUCLEOTIDE SEQUENCE [LARGE SCALE GENOMIC DNA]</scope>
    <source>
        <strain evidence="10">CRIB-18</strain>
        <plasmid evidence="10">1</plasmid>
    </source>
</reference>
<evidence type="ECO:0000256" key="8">
    <source>
        <dbReference type="ARBA" id="ARBA00023277"/>
    </source>
</evidence>
<evidence type="ECO:0000256" key="1">
    <source>
        <dbReference type="ARBA" id="ARBA00001275"/>
    </source>
</evidence>
<gene>
    <name evidence="10" type="primary">glgP</name>
    <name evidence="10" type="ORF">CSEC_p0006</name>
</gene>
<evidence type="ECO:0000256" key="3">
    <source>
        <dbReference type="ARBA" id="ARBA00006047"/>
    </source>
</evidence>
<dbReference type="NCBIfam" id="TIGR02094">
    <property type="entry name" value="more_P_ylases"/>
    <property type="match status" value="1"/>
</dbReference>
<sequence>MDSETIAYFSMEIALEEGIPSYSGGLGVLAGDMLRSAADLKLPIAAVTLLYRKGYFYQKLNSQGIQSERPVEWVVPDFLEELPHRIEVSVEGRKIQVRAWQYNITSKEGYSIPAYLLDTDLPENSTWDRTLTHFLYGGDQYYRFCQEIVLGIGGVRMLRALGYDQIRRFHMNEGHASLLTLELLDEEALRANKKQFTHEEVEIVKKKCIFTTHTPVVAGHDKFPREMVEKVLQRKEIFDMKEVFCCEGILNTTYLALNLSHYINGVAKRHGEISRLMFAKYSIDSITNGVHAATWVSQAFQELYDRHIPGWREDNFSLRSALSIPNSEIWNAHFKQKKLFIEYVNRETNEGFDCNILTLGFARRSATYKRGGLLFHDILKLKELVSKAGPIQVIYAGKAHPQDQPGKDVIKYIFQIKEQLKESIKIVYLENYDIDMAKKMTSGVDIWLNTPQTPMEASGTSGMKAALNGIPMLSIPDGWWVEGCIEGITGWTFGKTPINGTTTDASDANDLYNKLENVVIPTFYDRDRFINIMRHCISLNGSFFNTQRMIQQYVTKAYFR</sequence>
<accession>A0A090D1J4</accession>
<comment type="cofactor">
    <cofactor evidence="2">
        <name>pyridoxal 5'-phosphate</name>
        <dbReference type="ChEBI" id="CHEBI:597326"/>
    </cofactor>
</comment>
<evidence type="ECO:0000256" key="6">
    <source>
        <dbReference type="ARBA" id="ARBA00022679"/>
    </source>
</evidence>
<evidence type="ECO:0000256" key="7">
    <source>
        <dbReference type="ARBA" id="ARBA00022898"/>
    </source>
</evidence>
<dbReference type="RefSeq" id="WP_176454802.1">
    <property type="nucleotide sequence ID" value="NZ_LK031773.1"/>
</dbReference>
<dbReference type="InterPro" id="IPR011834">
    <property type="entry name" value="Agluc_phsphrylas"/>
</dbReference>
<dbReference type="PROSITE" id="PS00102">
    <property type="entry name" value="PHOSPHORYLASE"/>
    <property type="match status" value="1"/>
</dbReference>
<keyword evidence="10" id="KW-0614">Plasmid</keyword>
<organism evidence="10">
    <name type="scientific">Candidatus Criblamydia sequanensis CRIB-18</name>
    <dbReference type="NCBI Taxonomy" id="1437425"/>
    <lineage>
        <taxon>Bacteria</taxon>
        <taxon>Pseudomonadati</taxon>
        <taxon>Chlamydiota</taxon>
        <taxon>Chlamydiia</taxon>
        <taxon>Parachlamydiales</taxon>
        <taxon>Candidatus Criblamydiaceae</taxon>
        <taxon>Candidatus Criblamydia</taxon>
    </lineage>
</organism>
<dbReference type="SUPFAM" id="SSF53756">
    <property type="entry name" value="UDP-Glycosyltransferase/glycogen phosphorylase"/>
    <property type="match status" value="1"/>
</dbReference>
<evidence type="ECO:0000256" key="4">
    <source>
        <dbReference type="ARBA" id="ARBA00012591"/>
    </source>
</evidence>
<dbReference type="PANTHER" id="PTHR42655">
    <property type="entry name" value="GLYCOGEN PHOSPHORYLASE"/>
    <property type="match status" value="1"/>
</dbReference>
<comment type="catalytic activity">
    <reaction evidence="1">
        <text>[(1-&gt;4)-alpha-D-glucosyl](n) + phosphate = [(1-&gt;4)-alpha-D-glucosyl](n-1) + alpha-D-glucose 1-phosphate</text>
        <dbReference type="Rhea" id="RHEA:41732"/>
        <dbReference type="Rhea" id="RHEA-COMP:9584"/>
        <dbReference type="Rhea" id="RHEA-COMP:9586"/>
        <dbReference type="ChEBI" id="CHEBI:15444"/>
        <dbReference type="ChEBI" id="CHEBI:43474"/>
        <dbReference type="ChEBI" id="CHEBI:58601"/>
        <dbReference type="EC" id="2.4.1.1"/>
    </reaction>
</comment>
<reference evidence="10" key="1">
    <citation type="submission" date="2013-12" db="EMBL/GenBank/DDBJ databases">
        <authorList>
            <person name="Li W."/>
            <person name="Chetelat R.T."/>
        </authorList>
    </citation>
    <scope>NUCLEOTIDE SEQUENCE</scope>
    <source>
        <strain evidence="10">CRIB-18</strain>
        <plasmid evidence="10">1</plasmid>
    </source>
</reference>
<comment type="function">
    <text evidence="9">Phosphorylase is an important allosteric enzyme in carbohydrate metabolism. Enzymes from different sources differ in their regulatory mechanisms and in their natural substrates. However, all known phosphorylases share catalytic and structural properties.</text>
</comment>
<geneLocation type="plasmid" evidence="10">
    <name>1</name>
</geneLocation>
<keyword evidence="6 10" id="KW-0808">Transferase</keyword>
<evidence type="ECO:0000256" key="9">
    <source>
        <dbReference type="ARBA" id="ARBA00025174"/>
    </source>
</evidence>
<dbReference type="GO" id="GO:0005975">
    <property type="term" value="P:carbohydrate metabolic process"/>
    <property type="evidence" value="ECO:0007669"/>
    <property type="project" value="InterPro"/>
</dbReference>
<dbReference type="GO" id="GO:0030170">
    <property type="term" value="F:pyridoxal phosphate binding"/>
    <property type="evidence" value="ECO:0007669"/>
    <property type="project" value="InterPro"/>
</dbReference>
<dbReference type="AlphaFoldDB" id="A0A090D1J4"/>
<keyword evidence="5 10" id="KW-0328">Glycosyltransferase</keyword>
<name>A0A090D1J4_9BACT</name>
<dbReference type="EC" id="2.4.1.1" evidence="4"/>
<protein>
    <recommendedName>
        <fullName evidence="4">glycogen phosphorylase</fullName>
        <ecNumber evidence="4">2.4.1.1</ecNumber>
    </recommendedName>
</protein>